<evidence type="ECO:0000256" key="2">
    <source>
        <dbReference type="ARBA" id="ARBA00022475"/>
    </source>
</evidence>
<feature type="transmembrane region" description="Helical" evidence="7">
    <location>
        <begin position="532"/>
        <end position="551"/>
    </location>
</feature>
<keyword evidence="11" id="KW-1185">Reference proteome</keyword>
<feature type="chain" id="PRO_5046602906" description="Thioredoxin domain-containing protein" evidence="8">
    <location>
        <begin position="25"/>
        <end position="733"/>
    </location>
</feature>
<keyword evidence="3 7" id="KW-0812">Transmembrane</keyword>
<evidence type="ECO:0000256" key="1">
    <source>
        <dbReference type="ARBA" id="ARBA00004651"/>
    </source>
</evidence>
<keyword evidence="6 7" id="KW-0472">Membrane</keyword>
<dbReference type="PANTHER" id="PTHR32234">
    <property type="entry name" value="THIOL:DISULFIDE INTERCHANGE PROTEIN DSBD"/>
    <property type="match status" value="1"/>
</dbReference>
<feature type="transmembrane region" description="Helical" evidence="7">
    <location>
        <begin position="416"/>
        <end position="437"/>
    </location>
</feature>
<dbReference type="InterPro" id="IPR003834">
    <property type="entry name" value="Cyt_c_assmbl_TM_dom"/>
</dbReference>
<evidence type="ECO:0000259" key="9">
    <source>
        <dbReference type="PROSITE" id="PS51352"/>
    </source>
</evidence>
<feature type="transmembrane region" description="Helical" evidence="7">
    <location>
        <begin position="458"/>
        <end position="485"/>
    </location>
</feature>
<feature type="transmembrane region" description="Helical" evidence="7">
    <location>
        <begin position="582"/>
        <end position="600"/>
    </location>
</feature>
<dbReference type="Proteomes" id="UP000443582">
    <property type="component" value="Unassembled WGS sequence"/>
</dbReference>
<dbReference type="Pfam" id="PF13899">
    <property type="entry name" value="Thioredoxin_7"/>
    <property type="match status" value="1"/>
</dbReference>
<dbReference type="SUPFAM" id="SSF52833">
    <property type="entry name" value="Thioredoxin-like"/>
    <property type="match status" value="1"/>
</dbReference>
<comment type="caution">
    <text evidence="10">The sequence shown here is derived from an EMBL/GenBank/DDBJ whole genome shotgun (WGS) entry which is preliminary data.</text>
</comment>
<feature type="domain" description="Thioredoxin" evidence="9">
    <location>
        <begin position="593"/>
        <end position="733"/>
    </location>
</feature>
<feature type="signal peptide" evidence="8">
    <location>
        <begin position="1"/>
        <end position="24"/>
    </location>
</feature>
<dbReference type="PANTHER" id="PTHR32234:SF3">
    <property type="entry name" value="SUPPRESSION OF COPPER SENSITIVITY PROTEIN"/>
    <property type="match status" value="1"/>
</dbReference>
<evidence type="ECO:0000313" key="11">
    <source>
        <dbReference type="Proteomes" id="UP000443582"/>
    </source>
</evidence>
<feature type="transmembrane region" description="Helical" evidence="7">
    <location>
        <begin position="378"/>
        <end position="396"/>
    </location>
</feature>
<feature type="transmembrane region" description="Helical" evidence="7">
    <location>
        <begin position="333"/>
        <end position="357"/>
    </location>
</feature>
<feature type="transmembrane region" description="Helical" evidence="7">
    <location>
        <begin position="557"/>
        <end position="575"/>
    </location>
</feature>
<evidence type="ECO:0000256" key="4">
    <source>
        <dbReference type="ARBA" id="ARBA00022748"/>
    </source>
</evidence>
<evidence type="ECO:0000256" key="8">
    <source>
        <dbReference type="SAM" id="SignalP"/>
    </source>
</evidence>
<accession>A0ABY0IGP7</accession>
<gene>
    <name evidence="10" type="ORF">DAY19_06280</name>
</gene>
<proteinExistence type="predicted"/>
<evidence type="ECO:0000313" key="10">
    <source>
        <dbReference type="EMBL" id="RZF21288.1"/>
    </source>
</evidence>
<name>A0ABY0IGP7_9BACT</name>
<dbReference type="PROSITE" id="PS51352">
    <property type="entry name" value="THIOREDOXIN_2"/>
    <property type="match status" value="1"/>
</dbReference>
<evidence type="ECO:0000256" key="7">
    <source>
        <dbReference type="SAM" id="Phobius"/>
    </source>
</evidence>
<dbReference type="InterPro" id="IPR036249">
    <property type="entry name" value="Thioredoxin-like_sf"/>
</dbReference>
<keyword evidence="5 7" id="KW-1133">Transmembrane helix</keyword>
<organism evidence="10 11">
    <name type="scientific">Halobacteriovorax vibrionivorans</name>
    <dbReference type="NCBI Taxonomy" id="2152716"/>
    <lineage>
        <taxon>Bacteria</taxon>
        <taxon>Pseudomonadati</taxon>
        <taxon>Bdellovibrionota</taxon>
        <taxon>Bacteriovoracia</taxon>
        <taxon>Bacteriovoracales</taxon>
        <taxon>Halobacteriovoraceae</taxon>
        <taxon>Halobacteriovorax</taxon>
    </lineage>
</organism>
<comment type="subcellular location">
    <subcellularLocation>
        <location evidence="1">Cell membrane</location>
        <topology evidence="1">Multi-pass membrane protein</topology>
    </subcellularLocation>
</comment>
<feature type="transmembrane region" description="Helical" evidence="7">
    <location>
        <begin position="491"/>
        <end position="520"/>
    </location>
</feature>
<dbReference type="Gene3D" id="3.40.30.10">
    <property type="entry name" value="Glutaredoxin"/>
    <property type="match status" value="1"/>
</dbReference>
<keyword evidence="8" id="KW-0732">Signal</keyword>
<dbReference type="InterPro" id="IPR013766">
    <property type="entry name" value="Thioredoxin_domain"/>
</dbReference>
<keyword evidence="4" id="KW-0201">Cytochrome c-type biogenesis</keyword>
<dbReference type="InterPro" id="IPR028250">
    <property type="entry name" value="DsbDN"/>
</dbReference>
<dbReference type="Pfam" id="PF02683">
    <property type="entry name" value="DsbD_TM"/>
    <property type="match status" value="1"/>
</dbReference>
<dbReference type="RefSeq" id="WP_114706356.1">
    <property type="nucleotide sequence ID" value="NZ_QDKL01000002.1"/>
</dbReference>
<dbReference type="EMBL" id="QDKL01000002">
    <property type="protein sequence ID" value="RZF21288.1"/>
    <property type="molecule type" value="Genomic_DNA"/>
</dbReference>
<reference evidence="11" key="1">
    <citation type="journal article" date="2019" name="Int. J. Syst. Evol. Microbiol.">
        <title>Halobacteriovorax valvorus sp. nov., a novel prokaryotic predator isolated from coastal seawater of China.</title>
        <authorList>
            <person name="Chen M.-X."/>
        </authorList>
    </citation>
    <scope>NUCLEOTIDE SEQUENCE [LARGE SCALE GENOMIC DNA]</scope>
    <source>
        <strain evidence="11">BL9</strain>
    </source>
</reference>
<evidence type="ECO:0000256" key="5">
    <source>
        <dbReference type="ARBA" id="ARBA00022989"/>
    </source>
</evidence>
<protein>
    <recommendedName>
        <fullName evidence="9">Thioredoxin domain-containing protein</fullName>
    </recommendedName>
</protein>
<keyword evidence="2" id="KW-1003">Cell membrane</keyword>
<dbReference type="Pfam" id="PF11412">
    <property type="entry name" value="DsbD_N"/>
    <property type="match status" value="1"/>
</dbReference>
<evidence type="ECO:0000256" key="6">
    <source>
        <dbReference type="ARBA" id="ARBA00023136"/>
    </source>
</evidence>
<sequence>MNKLRLVLSIVFTGVLLSSFTAHAQKEDYSDLLKTQVTSTKINDSNFLVINLRNKEGWHTYWENPGDSGLATEFEFKDQGDKIVLEMVEWPTPHKFIEKGDIQTFGHKNDYSYFFYLNNQFKNSDNFQVHLKYLICRDICIPQEKIIKGTFSDGKFSSSQNDITISESEIVERFNNLPRKRTLPTYLNITLTQHGDDMALFYNITGEGQKLKRAQNILTPYTTSPFTFKREKIYKDKKGNHYGSFMMDWDGAYLEPEYPLPEDGNFKEPITFKFVFNDPVTNESYRVDYEVASFGKNGESFSSFYKTLTPVDNTQKKVDSKVMNNQSGSSLPYFLLMAFIGGLILNIMPCVLPVISLKLFGLIKHSKESRGRIFKHNLFYSLGVMATFVALAAAIVGLKASGEQVGWGFQLQSPLFVSLMVFVIFIMALNLFGLFEFKTPGGSTLGNVEIRNTYSGDFISGVLATILSTPCSAPFLGTALTFAFSESTLNIFLIFLFIGLGLSAPFLLTGFFPALIRFLPKPGMWMEHVKKLLGLTLILTVVWLLDVYSALVGSAVAMMYIKSALVFTFFFFYMRKKMTKKVYATILVLIPTLYLGYTSVTTPLNTSGSGNSLIEDKKREGLEWVKWTEDAMNQRINEKKLTFIDFTARWCITCKVNEKLVINTDSFKEMVDENNVDLLLGDWTKKDGHIGKWLKSQGMVGVPAYFVIDDKGNLIKLGETISLSEVKKALGVN</sequence>
<evidence type="ECO:0000256" key="3">
    <source>
        <dbReference type="ARBA" id="ARBA00022692"/>
    </source>
</evidence>